<dbReference type="Proteomes" id="UP001596435">
    <property type="component" value="Unassembled WGS sequence"/>
</dbReference>
<dbReference type="GO" id="GO:0004519">
    <property type="term" value="F:endonuclease activity"/>
    <property type="evidence" value="ECO:0007669"/>
    <property type="project" value="UniProtKB-KW"/>
</dbReference>
<dbReference type="InterPro" id="IPR058807">
    <property type="entry name" value="ScoMcrA_N"/>
</dbReference>
<comment type="caution">
    <text evidence="2">The sequence shown here is derived from an EMBL/GenBank/DDBJ whole genome shotgun (WGS) entry which is preliminary data.</text>
</comment>
<dbReference type="RefSeq" id="WP_345706449.1">
    <property type="nucleotide sequence ID" value="NZ_BAABKV010000001.1"/>
</dbReference>
<dbReference type="SMART" id="SM00507">
    <property type="entry name" value="HNHc"/>
    <property type="match status" value="1"/>
</dbReference>
<accession>A0ABW2FUR6</accession>
<reference evidence="3" key="1">
    <citation type="journal article" date="2019" name="Int. J. Syst. Evol. Microbiol.">
        <title>The Global Catalogue of Microorganisms (GCM) 10K type strain sequencing project: providing services to taxonomists for standard genome sequencing and annotation.</title>
        <authorList>
            <consortium name="The Broad Institute Genomics Platform"/>
            <consortium name="The Broad Institute Genome Sequencing Center for Infectious Disease"/>
            <person name="Wu L."/>
            <person name="Ma J."/>
        </authorList>
    </citation>
    <scope>NUCLEOTIDE SEQUENCE [LARGE SCALE GENOMIC DNA]</scope>
    <source>
        <strain evidence="3">CGMCC 1.12859</strain>
    </source>
</reference>
<dbReference type="Pfam" id="PF26345">
    <property type="entry name" value="ScoMcrA_N"/>
    <property type="match status" value="1"/>
</dbReference>
<feature type="domain" description="HNH nuclease" evidence="1">
    <location>
        <begin position="246"/>
        <end position="308"/>
    </location>
</feature>
<dbReference type="InterPro" id="IPR002711">
    <property type="entry name" value="HNH"/>
</dbReference>
<keyword evidence="2" id="KW-0540">Nuclease</keyword>
<evidence type="ECO:0000313" key="2">
    <source>
        <dbReference type="EMBL" id="MFC7179621.1"/>
    </source>
</evidence>
<organism evidence="2 3">
    <name type="scientific">Kitasatospora paranensis</name>
    <dbReference type="NCBI Taxonomy" id="258053"/>
    <lineage>
        <taxon>Bacteria</taxon>
        <taxon>Bacillati</taxon>
        <taxon>Actinomycetota</taxon>
        <taxon>Actinomycetes</taxon>
        <taxon>Kitasatosporales</taxon>
        <taxon>Streptomycetaceae</taxon>
        <taxon>Kitasatospora</taxon>
    </lineage>
</organism>
<dbReference type="Pfam" id="PF01844">
    <property type="entry name" value="HNH"/>
    <property type="match status" value="1"/>
</dbReference>
<sequence length="331" mass="36319">MLKGVISRTSVLDAIAEFNTLGQDAFLTTYGYGVAREYLLVHEGREYDSKAIAGVAHKYEYGTALGSHDFSGGRSGAVTWLESAGFRVTSLRNPDWAQDELILACAITADNGWKAMRPNDPRVADLSAVLQLLPLHDQASRSSSFRNANSVARKTADLATHHPHYEGKPTKGGAADLAVLKAFLDSPVEMAAAAHLIRHGIKSGELLEAPPANAPDSDEEIDAPEGRLLLRKHLARERDRGLRKQKIESVLREGGRLTCEVCTFDFQWAYGDRGAGYIECHHIVPLHVTGESRTKLSDLALICANCHRMIHRRAPWPTPDELRALMPTQPS</sequence>
<evidence type="ECO:0000313" key="3">
    <source>
        <dbReference type="Proteomes" id="UP001596435"/>
    </source>
</evidence>
<dbReference type="InterPro" id="IPR003615">
    <property type="entry name" value="HNH_nuc"/>
</dbReference>
<dbReference type="Gene3D" id="1.10.30.50">
    <property type="match status" value="1"/>
</dbReference>
<protein>
    <submittedName>
        <fullName evidence="2">HNH endonuclease</fullName>
    </submittedName>
</protein>
<gene>
    <name evidence="2" type="ORF">ACFQMG_08590</name>
</gene>
<keyword evidence="2" id="KW-0255">Endonuclease</keyword>
<evidence type="ECO:0000259" key="1">
    <source>
        <dbReference type="SMART" id="SM00507"/>
    </source>
</evidence>
<keyword evidence="2" id="KW-0378">Hydrolase</keyword>
<dbReference type="EMBL" id="JBHTAJ010000012">
    <property type="protein sequence ID" value="MFC7179621.1"/>
    <property type="molecule type" value="Genomic_DNA"/>
</dbReference>
<keyword evidence="3" id="KW-1185">Reference proteome</keyword>
<name>A0ABW2FUR6_9ACTN</name>
<dbReference type="CDD" id="cd00085">
    <property type="entry name" value="HNHc"/>
    <property type="match status" value="1"/>
</dbReference>
<proteinExistence type="predicted"/>